<gene>
    <name evidence="2" type="primary">pcaD</name>
    <name evidence="2" type="ORF">I8J34_10725</name>
</gene>
<keyword evidence="3" id="KW-1185">Reference proteome</keyword>
<dbReference type="InterPro" id="IPR000073">
    <property type="entry name" value="AB_hydrolase_1"/>
</dbReference>
<dbReference type="PANTHER" id="PTHR43433">
    <property type="entry name" value="HYDROLASE, ALPHA/BETA FOLD FAMILY PROTEIN"/>
    <property type="match status" value="1"/>
</dbReference>
<keyword evidence="2" id="KW-0378">Hydrolase</keyword>
<dbReference type="InterPro" id="IPR050471">
    <property type="entry name" value="AB_hydrolase"/>
</dbReference>
<protein>
    <submittedName>
        <fullName evidence="2">3-oxoadipate enol-lactonase</fullName>
        <ecNumber evidence="2">3.1.1.24</ecNumber>
    </submittedName>
</protein>
<dbReference type="InterPro" id="IPR026968">
    <property type="entry name" value="PcaD/CatD"/>
</dbReference>
<comment type="caution">
    <text evidence="2">The sequence shown here is derived from an EMBL/GenBank/DDBJ whole genome shotgun (WGS) entry which is preliminary data.</text>
</comment>
<name>A0A944H7X9_DENI1</name>
<proteinExistence type="predicted"/>
<evidence type="ECO:0000259" key="1">
    <source>
        <dbReference type="Pfam" id="PF00561"/>
    </source>
</evidence>
<dbReference type="EMBL" id="JAEKFT010000010">
    <property type="protein sequence ID" value="MBT0961644.1"/>
    <property type="molecule type" value="Genomic_DNA"/>
</dbReference>
<dbReference type="SUPFAM" id="SSF53474">
    <property type="entry name" value="alpha/beta-Hydrolases"/>
    <property type="match status" value="1"/>
</dbReference>
<dbReference type="GO" id="GO:0047570">
    <property type="term" value="F:3-oxoadipate enol-lactonase activity"/>
    <property type="evidence" value="ECO:0007669"/>
    <property type="project" value="UniProtKB-EC"/>
</dbReference>
<evidence type="ECO:0000313" key="3">
    <source>
        <dbReference type="Proteomes" id="UP000694660"/>
    </source>
</evidence>
<dbReference type="InterPro" id="IPR029058">
    <property type="entry name" value="AB_hydrolase_fold"/>
</dbReference>
<dbReference type="AlphaFoldDB" id="A0A944H7X9"/>
<dbReference type="Gene3D" id="3.40.50.1820">
    <property type="entry name" value="alpha/beta hydrolase"/>
    <property type="match status" value="1"/>
</dbReference>
<dbReference type="Pfam" id="PF00561">
    <property type="entry name" value="Abhydrolase_1"/>
    <property type="match status" value="1"/>
</dbReference>
<organism evidence="2 3">
    <name type="scientific">Denitromonas iodatirespirans</name>
    <dbReference type="NCBI Taxonomy" id="2795389"/>
    <lineage>
        <taxon>Bacteria</taxon>
        <taxon>Pseudomonadati</taxon>
        <taxon>Pseudomonadota</taxon>
        <taxon>Betaproteobacteria</taxon>
        <taxon>Rhodocyclales</taxon>
        <taxon>Zoogloeaceae</taxon>
        <taxon>Denitromonas</taxon>
    </lineage>
</organism>
<dbReference type="GO" id="GO:0042952">
    <property type="term" value="P:beta-ketoadipate pathway"/>
    <property type="evidence" value="ECO:0007669"/>
    <property type="project" value="InterPro"/>
</dbReference>
<dbReference type="RefSeq" id="WP_214361401.1">
    <property type="nucleotide sequence ID" value="NZ_JAEKFT010000010.1"/>
</dbReference>
<feature type="domain" description="AB hydrolase-1" evidence="1">
    <location>
        <begin position="20"/>
        <end position="246"/>
    </location>
</feature>
<evidence type="ECO:0000313" key="2">
    <source>
        <dbReference type="EMBL" id="MBT0961644.1"/>
    </source>
</evidence>
<reference evidence="3" key="1">
    <citation type="journal article" date="2022" name="ISME J.">
        <title>Genetic and phylogenetic analysis of dissimilatory iodate-reducing bacteria identifies potential niches across the world's oceans.</title>
        <authorList>
            <person name="Reyes-Umana V."/>
            <person name="Henning Z."/>
            <person name="Lee K."/>
            <person name="Barnum T.P."/>
            <person name="Coates J.D."/>
        </authorList>
    </citation>
    <scope>NUCLEOTIDE SEQUENCE [LARGE SCALE GENOMIC DNA]</scope>
    <source>
        <strain evidence="3">IR12</strain>
    </source>
</reference>
<dbReference type="EC" id="3.1.1.24" evidence="2"/>
<dbReference type="PANTHER" id="PTHR43433:SF5">
    <property type="entry name" value="AB HYDROLASE-1 DOMAIN-CONTAINING PROTEIN"/>
    <property type="match status" value="1"/>
</dbReference>
<accession>A0A944H7X9</accession>
<dbReference type="NCBIfam" id="TIGR02427">
    <property type="entry name" value="protocat_pcaD"/>
    <property type="match status" value="1"/>
</dbReference>
<dbReference type="Proteomes" id="UP000694660">
    <property type="component" value="Unassembled WGS sequence"/>
</dbReference>
<dbReference type="PRINTS" id="PR00111">
    <property type="entry name" value="ABHYDROLASE"/>
</dbReference>
<sequence length="265" mass="28909">MQVEINGVSMAYSVIGESGPWVIMSHSLGCDQRMWDHQLDALAGRYRVLRYDTRGHGASGATPAPYSLDLLADDALKLMDHVGADRAHWVGFSMGGMIGQVFALKHGERLRSLVLADTTSAHTATPASMWAERIRTAREGGIAPLVAPAIGRWFTERFRTDEPEETERIAQMIRATSVDGWCGCCAAIAEVHTTERLGEIQCPVLVMVGEHDIGTPLSAALDIHRHLQDSVLAVVSDAAHMSCVEQPAQFNRALRLFLDTHSDPA</sequence>